<proteinExistence type="predicted"/>
<protein>
    <submittedName>
        <fullName evidence="2">Uncharacterized protein</fullName>
    </submittedName>
</protein>
<organism evidence="2 3">
    <name type="scientific">Dibothriocephalus latus</name>
    <name type="common">Fish tapeworm</name>
    <name type="synonym">Diphyllobothrium latum</name>
    <dbReference type="NCBI Taxonomy" id="60516"/>
    <lineage>
        <taxon>Eukaryota</taxon>
        <taxon>Metazoa</taxon>
        <taxon>Spiralia</taxon>
        <taxon>Lophotrochozoa</taxon>
        <taxon>Platyhelminthes</taxon>
        <taxon>Cestoda</taxon>
        <taxon>Eucestoda</taxon>
        <taxon>Diphyllobothriidea</taxon>
        <taxon>Diphyllobothriidae</taxon>
        <taxon>Dibothriocephalus</taxon>
    </lineage>
</organism>
<dbReference type="OrthoDB" id="10306477at2759"/>
<dbReference type="EMBL" id="UYRU01082112">
    <property type="protein sequence ID" value="VDN32406.1"/>
    <property type="molecule type" value="Genomic_DNA"/>
</dbReference>
<keyword evidence="1" id="KW-0732">Signal</keyword>
<feature type="non-terminal residue" evidence="2">
    <location>
        <position position="97"/>
    </location>
</feature>
<name>A0A3P7QN22_DIBLA</name>
<feature type="signal peptide" evidence="1">
    <location>
        <begin position="1"/>
        <end position="19"/>
    </location>
</feature>
<gene>
    <name evidence="2" type="ORF">DILT_LOCUS15976</name>
</gene>
<keyword evidence="3" id="KW-1185">Reference proteome</keyword>
<evidence type="ECO:0000256" key="1">
    <source>
        <dbReference type="SAM" id="SignalP"/>
    </source>
</evidence>
<dbReference type="Proteomes" id="UP000281553">
    <property type="component" value="Unassembled WGS sequence"/>
</dbReference>
<feature type="chain" id="PRO_5018292919" evidence="1">
    <location>
        <begin position="20"/>
        <end position="97"/>
    </location>
</feature>
<sequence length="97" mass="10921">MSRFCHYAILASLLAVSTCTVGLPMPATDRYYIRRKPEHLFDTVVVDEAVELCKQELSKDYLTGSGSGKDKPWKWQQTESGDAYFILKSDLKDLSVG</sequence>
<accession>A0A3P7QN22</accession>
<evidence type="ECO:0000313" key="3">
    <source>
        <dbReference type="Proteomes" id="UP000281553"/>
    </source>
</evidence>
<reference evidence="2 3" key="1">
    <citation type="submission" date="2018-11" db="EMBL/GenBank/DDBJ databases">
        <authorList>
            <consortium name="Pathogen Informatics"/>
        </authorList>
    </citation>
    <scope>NUCLEOTIDE SEQUENCE [LARGE SCALE GENOMIC DNA]</scope>
</reference>
<evidence type="ECO:0000313" key="2">
    <source>
        <dbReference type="EMBL" id="VDN32406.1"/>
    </source>
</evidence>
<dbReference type="AlphaFoldDB" id="A0A3P7QN22"/>